<evidence type="ECO:0000256" key="1">
    <source>
        <dbReference type="ARBA" id="ARBA00022485"/>
    </source>
</evidence>
<dbReference type="Proteomes" id="UP000179243">
    <property type="component" value="Unassembled WGS sequence"/>
</dbReference>
<dbReference type="InterPro" id="IPR017896">
    <property type="entry name" value="4Fe4S_Fe-S-bd"/>
</dbReference>
<evidence type="ECO:0000256" key="2">
    <source>
        <dbReference type="ARBA" id="ARBA00022723"/>
    </source>
</evidence>
<feature type="domain" description="4Fe-4S ferredoxin-type" evidence="5">
    <location>
        <begin position="209"/>
        <end position="236"/>
    </location>
</feature>
<keyword evidence="4" id="KW-0411">Iron-sulfur</keyword>
<dbReference type="PROSITE" id="PS51379">
    <property type="entry name" value="4FE4S_FER_2"/>
    <property type="match status" value="2"/>
</dbReference>
<evidence type="ECO:0000259" key="5">
    <source>
        <dbReference type="PROSITE" id="PS51379"/>
    </source>
</evidence>
<keyword evidence="3" id="KW-0408">Iron</keyword>
<accession>A0A1F7F5F6</accession>
<evidence type="ECO:0000313" key="6">
    <source>
        <dbReference type="EMBL" id="OGK01746.1"/>
    </source>
</evidence>
<dbReference type="InterPro" id="IPR007160">
    <property type="entry name" value="DUF362"/>
</dbReference>
<dbReference type="AlphaFoldDB" id="A0A1F7F5F6"/>
<dbReference type="EMBL" id="MFYX01000120">
    <property type="protein sequence ID" value="OGK01746.1"/>
    <property type="molecule type" value="Genomic_DNA"/>
</dbReference>
<dbReference type="GO" id="GO:0046872">
    <property type="term" value="F:metal ion binding"/>
    <property type="evidence" value="ECO:0007669"/>
    <property type="project" value="UniProtKB-KW"/>
</dbReference>
<evidence type="ECO:0000256" key="3">
    <source>
        <dbReference type="ARBA" id="ARBA00023004"/>
    </source>
</evidence>
<proteinExistence type="predicted"/>
<dbReference type="PANTHER" id="PTHR24960">
    <property type="entry name" value="PHOTOSYSTEM I IRON-SULFUR CENTER-RELATED"/>
    <property type="match status" value="1"/>
</dbReference>
<dbReference type="Gene3D" id="3.30.70.20">
    <property type="match status" value="2"/>
</dbReference>
<evidence type="ECO:0000256" key="4">
    <source>
        <dbReference type="ARBA" id="ARBA00023014"/>
    </source>
</evidence>
<keyword evidence="2" id="KW-0479">Metal-binding</keyword>
<keyword evidence="1" id="KW-0004">4Fe-4S</keyword>
<dbReference type="SUPFAM" id="SSF54862">
    <property type="entry name" value="4Fe-4S ferredoxins"/>
    <property type="match status" value="1"/>
</dbReference>
<name>A0A1F7F5F6_UNCRA</name>
<dbReference type="InterPro" id="IPR017900">
    <property type="entry name" value="4Fe4S_Fe_S_CS"/>
</dbReference>
<feature type="domain" description="4Fe-4S ferredoxin-type" evidence="5">
    <location>
        <begin position="178"/>
        <end position="207"/>
    </location>
</feature>
<dbReference type="Pfam" id="PF04015">
    <property type="entry name" value="DUF362"/>
    <property type="match status" value="1"/>
</dbReference>
<evidence type="ECO:0000313" key="7">
    <source>
        <dbReference type="Proteomes" id="UP000179243"/>
    </source>
</evidence>
<dbReference type="PROSITE" id="PS00198">
    <property type="entry name" value="4FE4S_FER_1"/>
    <property type="match status" value="1"/>
</dbReference>
<sequence>MEECRDFTRIERRFKDLLNCAEFEQYVPDKGLVAVKTHFGEKNSITHIPPRIFKPLAARIKQAGGRPFLTETSTLYKGSRSDTIVHCELAHNHGFTLENTAMPVIMSDGLNGGFEAEIAINGELCKKVAIAGLLPGIHGLVCASHPTGHVKFGFGGAIKNLGMGLSSRKGKMTMHSSIKPYIKPEKCAKCGYCMQWCPEDAIIEINGIIRILGEKCIGCGECLTQCRFDAVAYNWETGSEEIQKLTAEHALGVVKGKKVFFINYFINFTKDCDCFGTAKTPIIRDFGILASPDPVAIDTACLDLIEQREKRPLNTLTYPGIDPRIQVQHAEKIGLGSQTYKIITC</sequence>
<dbReference type="GO" id="GO:0051539">
    <property type="term" value="F:4 iron, 4 sulfur cluster binding"/>
    <property type="evidence" value="ECO:0007669"/>
    <property type="project" value="UniProtKB-KW"/>
</dbReference>
<reference evidence="6 7" key="1">
    <citation type="journal article" date="2016" name="Nat. Commun.">
        <title>Thousands of microbial genomes shed light on interconnected biogeochemical processes in an aquifer system.</title>
        <authorList>
            <person name="Anantharaman K."/>
            <person name="Brown C.T."/>
            <person name="Hug L.A."/>
            <person name="Sharon I."/>
            <person name="Castelle C.J."/>
            <person name="Probst A.J."/>
            <person name="Thomas B.C."/>
            <person name="Singh A."/>
            <person name="Wilkins M.J."/>
            <person name="Karaoz U."/>
            <person name="Brodie E.L."/>
            <person name="Williams K.H."/>
            <person name="Hubbard S.S."/>
            <person name="Banfield J.F."/>
        </authorList>
    </citation>
    <scope>NUCLEOTIDE SEQUENCE [LARGE SCALE GENOMIC DNA]</scope>
</reference>
<dbReference type="InterPro" id="IPR050157">
    <property type="entry name" value="PSI_iron-sulfur_center"/>
</dbReference>
<organism evidence="6 7">
    <name type="scientific">Candidatus Raymondbacteria bacterium RIFOXYD12_FULL_49_13</name>
    <dbReference type="NCBI Taxonomy" id="1817890"/>
    <lineage>
        <taxon>Bacteria</taxon>
        <taxon>Raymondiibacteriota</taxon>
    </lineage>
</organism>
<protein>
    <recommendedName>
        <fullName evidence="5">4Fe-4S ferredoxin-type domain-containing protein</fullName>
    </recommendedName>
</protein>
<dbReference type="PANTHER" id="PTHR24960:SF79">
    <property type="entry name" value="PHOTOSYSTEM I IRON-SULFUR CENTER"/>
    <property type="match status" value="1"/>
</dbReference>
<comment type="caution">
    <text evidence="6">The sequence shown here is derived from an EMBL/GenBank/DDBJ whole genome shotgun (WGS) entry which is preliminary data.</text>
</comment>
<gene>
    <name evidence="6" type="ORF">A2519_22955</name>
</gene>